<dbReference type="RefSeq" id="WP_107586010.1">
    <property type="nucleotide sequence ID" value="NZ_PZJJ01000034.1"/>
</dbReference>
<dbReference type="InterPro" id="IPR036086">
    <property type="entry name" value="ParB/Sulfiredoxin_sf"/>
</dbReference>
<comment type="caution">
    <text evidence="1">The sequence shown here is derived from an EMBL/GenBank/DDBJ whole genome shotgun (WGS) entry which is preliminary data.</text>
</comment>
<proteinExistence type="predicted"/>
<dbReference type="OrthoDB" id="979191at2"/>
<dbReference type="SUPFAM" id="SSF110849">
    <property type="entry name" value="ParB/Sulfiredoxin"/>
    <property type="match status" value="1"/>
</dbReference>
<name>A0A2T4U2Z8_9BACI</name>
<evidence type="ECO:0000313" key="2">
    <source>
        <dbReference type="Proteomes" id="UP000240509"/>
    </source>
</evidence>
<sequence length="210" mass="24501">MSSLKRAAAKGKSLMNLLRWTGRQVSGRLSGEKQMPFPQAVVWLSPWELTKEVHGEVIERLKRQNRLGVILGGTWDRETFELNTMDYFSAFYDHYVKDLPWKETDFYKRVVRQITGGERKFGCSSIEAWNIRLEEDDKLLETIRREGYKSQKNLGTLRPWDEIRIAVSSAGEYLFVDGRHRLAAARHLSIELIPCAIILAHQDWYQKKTE</sequence>
<keyword evidence="2" id="KW-1185">Reference proteome</keyword>
<gene>
    <name evidence="1" type="ORF">C6Y45_14795</name>
</gene>
<dbReference type="Proteomes" id="UP000240509">
    <property type="component" value="Unassembled WGS sequence"/>
</dbReference>
<dbReference type="EMBL" id="PZJJ01000034">
    <property type="protein sequence ID" value="PTL37774.1"/>
    <property type="molecule type" value="Genomic_DNA"/>
</dbReference>
<protein>
    <recommendedName>
        <fullName evidence="3">ParB/Sulfiredoxin domain-containing protein</fullName>
    </recommendedName>
</protein>
<dbReference type="AlphaFoldDB" id="A0A2T4U2Z8"/>
<reference evidence="1 2" key="1">
    <citation type="submission" date="2018-03" db="EMBL/GenBank/DDBJ databases">
        <title>Alkalicoccus saliphilus sp. nov., isolated from a mineral pool.</title>
        <authorList>
            <person name="Zhao B."/>
        </authorList>
    </citation>
    <scope>NUCLEOTIDE SEQUENCE [LARGE SCALE GENOMIC DNA]</scope>
    <source>
        <strain evidence="1 2">6AG</strain>
    </source>
</reference>
<accession>A0A2T4U2Z8</accession>
<organism evidence="1 2">
    <name type="scientific">Alkalicoccus saliphilus</name>
    <dbReference type="NCBI Taxonomy" id="200989"/>
    <lineage>
        <taxon>Bacteria</taxon>
        <taxon>Bacillati</taxon>
        <taxon>Bacillota</taxon>
        <taxon>Bacilli</taxon>
        <taxon>Bacillales</taxon>
        <taxon>Bacillaceae</taxon>
        <taxon>Alkalicoccus</taxon>
    </lineage>
</organism>
<evidence type="ECO:0008006" key="3">
    <source>
        <dbReference type="Google" id="ProtNLM"/>
    </source>
</evidence>
<evidence type="ECO:0000313" key="1">
    <source>
        <dbReference type="EMBL" id="PTL37774.1"/>
    </source>
</evidence>
<dbReference type="Gene3D" id="3.90.1530.10">
    <property type="entry name" value="Conserved hypothetical protein from pyrococcus furiosus pfu- 392566-001, ParB domain"/>
    <property type="match status" value="1"/>
</dbReference>